<dbReference type="EMBL" id="VJZL01000001">
    <property type="protein sequence ID" value="TRX13509.1"/>
    <property type="molecule type" value="Genomic_DNA"/>
</dbReference>
<dbReference type="InterPro" id="IPR038186">
    <property type="entry name" value="CHAD_dom_sf"/>
</dbReference>
<accession>A0A553BZ37</accession>
<evidence type="ECO:0000313" key="4">
    <source>
        <dbReference type="Proteomes" id="UP000318528"/>
    </source>
</evidence>
<evidence type="ECO:0000313" key="2">
    <source>
        <dbReference type="EMBL" id="TRX10463.1"/>
    </source>
</evidence>
<dbReference type="EMBL" id="VJZN01000001">
    <property type="protein sequence ID" value="TRX10463.1"/>
    <property type="molecule type" value="Genomic_DNA"/>
</dbReference>
<dbReference type="Pfam" id="PF05235">
    <property type="entry name" value="CHAD"/>
    <property type="match status" value="1"/>
</dbReference>
<gene>
    <name evidence="3" type="ORF">FNW11_01245</name>
    <name evidence="2" type="ORF">FNW12_00735</name>
</gene>
<name>A0A553BZ37_9FLAO</name>
<sequence length="260" mass="30957">MKALKKYLKKRKCTISFLLEKQQQSYTPDTFHALRVEIKKLNALFNLANYYSKGFKKKKTFKPFKRIFRQAGKVRELQVEESLLEEYFAFNLLPEYKDHLKKLLTRELKVFFLITNNGLSQTLKKKYRKIVPLLAKTSKKKANRYMDKKRTKIEKLLRQNALKSKQIHPLRKRLKEYEYSYKSLNYGKQNKLTRSNLILPELLGEWHDNQIIIKHLKKVIDSGEINPNESAQLENIKASFTFENELLFHKINATLPCSRL</sequence>
<dbReference type="OrthoDB" id="773317at2"/>
<keyword evidence="4" id="KW-1185">Reference proteome</keyword>
<protein>
    <submittedName>
        <fullName evidence="3">CHAD domain-containing protein</fullName>
    </submittedName>
</protein>
<comment type="caution">
    <text evidence="3">The sequence shown here is derived from an EMBL/GenBank/DDBJ whole genome shotgun (WGS) entry which is preliminary data.</text>
</comment>
<evidence type="ECO:0000313" key="5">
    <source>
        <dbReference type="Proteomes" id="UP000318669"/>
    </source>
</evidence>
<dbReference type="Proteomes" id="UP000318528">
    <property type="component" value="Unassembled WGS sequence"/>
</dbReference>
<dbReference type="Gene3D" id="1.40.20.10">
    <property type="entry name" value="CHAD domain"/>
    <property type="match status" value="1"/>
</dbReference>
<feature type="domain" description="CHAD" evidence="1">
    <location>
        <begin position="27"/>
        <end position="211"/>
    </location>
</feature>
<dbReference type="AlphaFoldDB" id="A0A553BZ37"/>
<evidence type="ECO:0000259" key="1">
    <source>
        <dbReference type="Pfam" id="PF05235"/>
    </source>
</evidence>
<dbReference type="RefSeq" id="WP_143385809.1">
    <property type="nucleotide sequence ID" value="NZ_VJZL01000001.1"/>
</dbReference>
<dbReference type="InterPro" id="IPR007899">
    <property type="entry name" value="CHAD_dom"/>
</dbReference>
<evidence type="ECO:0000313" key="3">
    <source>
        <dbReference type="EMBL" id="TRX13509.1"/>
    </source>
</evidence>
<dbReference type="Proteomes" id="UP000318669">
    <property type="component" value="Unassembled WGS sequence"/>
</dbReference>
<organism evidence="3 5">
    <name type="scientific">Flavobacterium gawalongense</name>
    <dbReference type="NCBI Taxonomy" id="2594432"/>
    <lineage>
        <taxon>Bacteria</taxon>
        <taxon>Pseudomonadati</taxon>
        <taxon>Bacteroidota</taxon>
        <taxon>Flavobacteriia</taxon>
        <taxon>Flavobacteriales</taxon>
        <taxon>Flavobacteriaceae</taxon>
        <taxon>Flavobacterium</taxon>
    </lineage>
</organism>
<proteinExistence type="predicted"/>
<reference evidence="4 5" key="1">
    <citation type="submission" date="2019-07" db="EMBL/GenBank/DDBJ databases">
        <title>Novel species of Flavobacterium.</title>
        <authorList>
            <person name="Liu Q."/>
            <person name="Xin Y.-H."/>
        </authorList>
    </citation>
    <scope>NUCLEOTIDE SEQUENCE [LARGE SCALE GENOMIC DNA]</scope>
    <source>
        <strain evidence="2 4">GSP39</strain>
        <strain evidence="3 5">GSR22</strain>
    </source>
</reference>